<dbReference type="SMART" id="SM00343">
    <property type="entry name" value="ZnF_C2HC"/>
    <property type="match status" value="1"/>
</dbReference>
<evidence type="ECO:0000256" key="1">
    <source>
        <dbReference type="PROSITE-ProRule" id="PRU00047"/>
    </source>
</evidence>
<dbReference type="InterPro" id="IPR001878">
    <property type="entry name" value="Znf_CCHC"/>
</dbReference>
<keyword evidence="1" id="KW-0863">Zinc-finger</keyword>
<name>A0ABQ5G006_9ASTR</name>
<dbReference type="PROSITE" id="PS50158">
    <property type="entry name" value="ZF_CCHC"/>
    <property type="match status" value="1"/>
</dbReference>
<feature type="coiled-coil region" evidence="2">
    <location>
        <begin position="304"/>
        <end position="331"/>
    </location>
</feature>
<evidence type="ECO:0000313" key="4">
    <source>
        <dbReference type="EMBL" id="GJT68493.1"/>
    </source>
</evidence>
<dbReference type="SUPFAM" id="SSF57756">
    <property type="entry name" value="Retrovirus zinc finger-like domains"/>
    <property type="match status" value="1"/>
</dbReference>
<keyword evidence="1" id="KW-0862">Zinc</keyword>
<keyword evidence="2" id="KW-0175">Coiled coil</keyword>
<reference evidence="4" key="2">
    <citation type="submission" date="2022-01" db="EMBL/GenBank/DDBJ databases">
        <authorList>
            <person name="Yamashiro T."/>
            <person name="Shiraishi A."/>
            <person name="Satake H."/>
            <person name="Nakayama K."/>
        </authorList>
    </citation>
    <scope>NUCLEOTIDE SEQUENCE</scope>
</reference>
<comment type="caution">
    <text evidence="4">The sequence shown here is derived from an EMBL/GenBank/DDBJ whole genome shotgun (WGS) entry which is preliminary data.</text>
</comment>
<evidence type="ECO:0000256" key="2">
    <source>
        <dbReference type="SAM" id="Coils"/>
    </source>
</evidence>
<dbReference type="InterPro" id="IPR036875">
    <property type="entry name" value="Znf_CCHC_sf"/>
</dbReference>
<dbReference type="Proteomes" id="UP001151760">
    <property type="component" value="Unassembled WGS sequence"/>
</dbReference>
<proteinExistence type="predicted"/>
<keyword evidence="1" id="KW-0479">Metal-binding</keyword>
<reference evidence="4" key="1">
    <citation type="journal article" date="2022" name="Int. J. Mol. Sci.">
        <title>Draft Genome of Tanacetum Coccineum: Genomic Comparison of Closely Related Tanacetum-Family Plants.</title>
        <authorList>
            <person name="Yamashiro T."/>
            <person name="Shiraishi A."/>
            <person name="Nakayama K."/>
            <person name="Satake H."/>
        </authorList>
    </citation>
    <scope>NUCLEOTIDE SEQUENCE</scope>
</reference>
<organism evidence="4 5">
    <name type="scientific">Tanacetum coccineum</name>
    <dbReference type="NCBI Taxonomy" id="301880"/>
    <lineage>
        <taxon>Eukaryota</taxon>
        <taxon>Viridiplantae</taxon>
        <taxon>Streptophyta</taxon>
        <taxon>Embryophyta</taxon>
        <taxon>Tracheophyta</taxon>
        <taxon>Spermatophyta</taxon>
        <taxon>Magnoliopsida</taxon>
        <taxon>eudicotyledons</taxon>
        <taxon>Gunneridae</taxon>
        <taxon>Pentapetalae</taxon>
        <taxon>asterids</taxon>
        <taxon>campanulids</taxon>
        <taxon>Asterales</taxon>
        <taxon>Asteraceae</taxon>
        <taxon>Asteroideae</taxon>
        <taxon>Anthemideae</taxon>
        <taxon>Anthemidinae</taxon>
        <taxon>Tanacetum</taxon>
    </lineage>
</organism>
<sequence>MDQDSVHMVAASKVPMLKPGEYELWRMRMEQYIQMVDYSLWEVIENGNAPPITKLVEGVETIIAPSTAKEKAQSSTNGAVNTAHGVTTTSTQVTTVNSTTIDNLSDVVIYLRWQMAMLTMRARRFLKNTRRNLTVNGTKTIGFDKSKVECYNCHKRGHFARECRAPRNQENKNRENTRRVMPVETTTSNALISCDGLGDYDWSDQAEEGPTNFALMAYSSTSSNFEVSTDSNCSSSCLENVKILKEQNEQLLKDLRSSKINVITYKTGLESVEARLLVYKKNEYVYEEDIKLLKREIYLKEVAITELRRKLELAQKQKDEIQLTVEKYENSSKSLSKLIDCQIVDKCKIGLGYNVVPPPYTGNFMPLKPNLSFSGLEEFVNEPIVSEPTVKKPVVETSEAKASADKPKVVKKNNGALIIKD</sequence>
<dbReference type="Pfam" id="PF00098">
    <property type="entry name" value="zf-CCHC"/>
    <property type="match status" value="1"/>
</dbReference>
<gene>
    <name evidence="4" type="ORF">Tco_1019973</name>
</gene>
<keyword evidence="5" id="KW-1185">Reference proteome</keyword>
<protein>
    <submittedName>
        <fullName evidence="4">Ribonuclease H-like domain-containing protein</fullName>
    </submittedName>
</protein>
<evidence type="ECO:0000259" key="3">
    <source>
        <dbReference type="PROSITE" id="PS50158"/>
    </source>
</evidence>
<dbReference type="EMBL" id="BQNB010017904">
    <property type="protein sequence ID" value="GJT68493.1"/>
    <property type="molecule type" value="Genomic_DNA"/>
</dbReference>
<accession>A0ABQ5G006</accession>
<feature type="domain" description="CCHC-type" evidence="3">
    <location>
        <begin position="150"/>
        <end position="164"/>
    </location>
</feature>
<evidence type="ECO:0000313" key="5">
    <source>
        <dbReference type="Proteomes" id="UP001151760"/>
    </source>
</evidence>
<dbReference type="Gene3D" id="4.10.60.10">
    <property type="entry name" value="Zinc finger, CCHC-type"/>
    <property type="match status" value="1"/>
</dbReference>